<proteinExistence type="predicted"/>
<accession>A0ABQ1ZUI0</accession>
<gene>
    <name evidence="1" type="ORF">GCM10007362_21150</name>
</gene>
<dbReference type="Proteomes" id="UP000605427">
    <property type="component" value="Unassembled WGS sequence"/>
</dbReference>
<dbReference type="EMBL" id="BMDD01000002">
    <property type="protein sequence ID" value="GGH77422.1"/>
    <property type="molecule type" value="Genomic_DNA"/>
</dbReference>
<reference evidence="2" key="1">
    <citation type="journal article" date="2019" name="Int. J. Syst. Evol. Microbiol.">
        <title>The Global Catalogue of Microorganisms (GCM) 10K type strain sequencing project: providing services to taxonomists for standard genome sequencing and annotation.</title>
        <authorList>
            <consortium name="The Broad Institute Genomics Platform"/>
            <consortium name="The Broad Institute Genome Sequencing Center for Infectious Disease"/>
            <person name="Wu L."/>
            <person name="Ma J."/>
        </authorList>
    </citation>
    <scope>NUCLEOTIDE SEQUENCE [LARGE SCALE GENOMIC DNA]</scope>
    <source>
        <strain evidence="2">CCM 8702</strain>
    </source>
</reference>
<organism evidence="1 2">
    <name type="scientific">Saccharibacillus endophyticus</name>
    <dbReference type="NCBI Taxonomy" id="2060666"/>
    <lineage>
        <taxon>Bacteria</taxon>
        <taxon>Bacillati</taxon>
        <taxon>Bacillota</taxon>
        <taxon>Bacilli</taxon>
        <taxon>Bacillales</taxon>
        <taxon>Paenibacillaceae</taxon>
        <taxon>Saccharibacillus</taxon>
    </lineage>
</organism>
<comment type="caution">
    <text evidence="1">The sequence shown here is derived from an EMBL/GenBank/DDBJ whole genome shotgun (WGS) entry which is preliminary data.</text>
</comment>
<sequence>MNVRLCPAETQTHHWNQDKVRGASSVTLAPHQASNPSETLVKKGAISITDSNRARNRKLVITYGSDLDHCNMNDLVRSLLEPYEGQMRQTDYLNPILRKGSDFIVNLEILETNPNKPFETCVFADYHLTQAQFDRFLYRLRKLKGTHVLGHPNVRGHAEVLRGDLEFQFLVVHTRNQEEIIVYYPRQDFAADELLFPLIPLLPPEDRRILLPIGGDPFTKQQRLETWIDRVLSLSKQDLSAYACTSQAGPANF</sequence>
<evidence type="ECO:0000313" key="2">
    <source>
        <dbReference type="Proteomes" id="UP000605427"/>
    </source>
</evidence>
<evidence type="ECO:0000313" key="1">
    <source>
        <dbReference type="EMBL" id="GGH77422.1"/>
    </source>
</evidence>
<protein>
    <submittedName>
        <fullName evidence="1">Uncharacterized protein</fullName>
    </submittedName>
</protein>
<keyword evidence="2" id="KW-1185">Reference proteome</keyword>
<name>A0ABQ1ZUI0_9BACL</name>